<protein>
    <submittedName>
        <fullName evidence="1">Uncharacterized protein</fullName>
    </submittedName>
</protein>
<proteinExistence type="predicted"/>
<name>A0ABQ6T523_9GAMM</name>
<reference evidence="1 2" key="1">
    <citation type="journal article" date="2020" name="Antonie Van Leeuwenhoek">
        <title>Stenotrophomonas cyclobalanopsidis sp. nov., isolated from the leaf spot disease of Cyclobalanopsis patelliformis.</title>
        <authorList>
            <person name="Bian D.R."/>
            <person name="Xue H."/>
            <person name="Piao C.G."/>
            <person name="Li Y."/>
        </authorList>
    </citation>
    <scope>NUCLEOTIDE SEQUENCE [LARGE SCALE GENOMIC DNA]</scope>
    <source>
        <strain evidence="1 2">TPQG1-4</strain>
    </source>
</reference>
<keyword evidence="2" id="KW-1185">Reference proteome</keyword>
<evidence type="ECO:0000313" key="2">
    <source>
        <dbReference type="Proteomes" id="UP000326367"/>
    </source>
</evidence>
<organism evidence="1 2">
    <name type="scientific">Stenotrophomonas cyclobalanopsidis</name>
    <dbReference type="NCBI Taxonomy" id="2771362"/>
    <lineage>
        <taxon>Bacteria</taxon>
        <taxon>Pseudomonadati</taxon>
        <taxon>Pseudomonadota</taxon>
        <taxon>Gammaproteobacteria</taxon>
        <taxon>Lysobacterales</taxon>
        <taxon>Lysobacteraceae</taxon>
        <taxon>Stenotrophomonas</taxon>
    </lineage>
</organism>
<sequence length="138" mass="15710">MLMVVPERLMFETYLSDPQIYDRLEQHFRDTFASGIRAAGLHAGDFRSPHYNTFFVDGTKDRDANPIFSAKYLPSGNIVRIVIFDSSPEYSEVHKRVGDNDEKDELCVFITLLGMQRAMCTTVAWAQQQASITPASRQ</sequence>
<accession>A0ABQ6T523</accession>
<evidence type="ECO:0000313" key="1">
    <source>
        <dbReference type="EMBL" id="KAA9003804.1"/>
    </source>
</evidence>
<dbReference type="EMBL" id="VYKI01000002">
    <property type="protein sequence ID" value="KAA9003804.1"/>
    <property type="molecule type" value="Genomic_DNA"/>
</dbReference>
<dbReference type="Proteomes" id="UP000326367">
    <property type="component" value="Unassembled WGS sequence"/>
</dbReference>
<dbReference type="RefSeq" id="WP_150453386.1">
    <property type="nucleotide sequence ID" value="NZ_VYKI01000002.1"/>
</dbReference>
<gene>
    <name evidence="1" type="ORF">FJU31_02820</name>
</gene>
<comment type="caution">
    <text evidence="1">The sequence shown here is derived from an EMBL/GenBank/DDBJ whole genome shotgun (WGS) entry which is preliminary data.</text>
</comment>